<dbReference type="InterPro" id="IPR051199">
    <property type="entry name" value="LPS_LOS_Heptosyltrfase"/>
</dbReference>
<dbReference type="PANTHER" id="PTHR30160:SF1">
    <property type="entry name" value="LIPOPOLYSACCHARIDE 1,2-N-ACETYLGLUCOSAMINETRANSFERASE-RELATED"/>
    <property type="match status" value="1"/>
</dbReference>
<comment type="caution">
    <text evidence="3">The sequence shown here is derived from an EMBL/GenBank/DDBJ whole genome shotgun (WGS) entry which is preliminary data.</text>
</comment>
<dbReference type="EMBL" id="JAMOKX010000001">
    <property type="protein sequence ID" value="MCL9818787.1"/>
    <property type="molecule type" value="Genomic_DNA"/>
</dbReference>
<dbReference type="PANTHER" id="PTHR30160">
    <property type="entry name" value="TETRAACYLDISACCHARIDE 4'-KINASE-RELATED"/>
    <property type="match status" value="1"/>
</dbReference>
<evidence type="ECO:0000313" key="3">
    <source>
        <dbReference type="EMBL" id="MCL9818787.1"/>
    </source>
</evidence>
<keyword evidence="4" id="KW-1185">Reference proteome</keyword>
<organism evidence="3 4">
    <name type="scientific">Helicobacter colisuis</name>
    <dbReference type="NCBI Taxonomy" id="2949739"/>
    <lineage>
        <taxon>Bacteria</taxon>
        <taxon>Pseudomonadati</taxon>
        <taxon>Campylobacterota</taxon>
        <taxon>Epsilonproteobacteria</taxon>
        <taxon>Campylobacterales</taxon>
        <taxon>Helicobacteraceae</taxon>
        <taxon>Helicobacter</taxon>
    </lineage>
</organism>
<dbReference type="CDD" id="cd03789">
    <property type="entry name" value="GT9_LPS_heptosyltransferase"/>
    <property type="match status" value="1"/>
</dbReference>
<dbReference type="SUPFAM" id="SSF53756">
    <property type="entry name" value="UDP-Glycosyltransferase/glycogen phosphorylase"/>
    <property type="match status" value="1"/>
</dbReference>
<gene>
    <name evidence="3" type="ORF">NCR95_01125</name>
</gene>
<sequence>MKILIIKIAYIGDVLLTTPLFYNLKQHYGESCTLDILVNEGTQGILSIQYLNTIHTLKRSRNKLQRIKDDLKLLKAIKKAKYDRVISLTAGDRSAFLAFWSGAKIRVGFPPKAFWAKNIYTLKLTQKYQHALENNLEALKILNIPILSKKVLPPTPQKTEKLQNLPQTFIHLHLFSRCFYKCLSDSFCAKMIDFITYNYQTHCILTAANDSKESKKLHNILKLCQSKPLFFDGTLNLAEVTFLNSKALAFIGVDTGIMHLSAANDTPTFAFFGPSYVKVWGPWDNALESNFYPNSNGIQQMGKHLVYQETLQCVPCGKEGCDDSQKSDCLLIKLNEAKALQSLKDFLNPLFQKKLNNK</sequence>
<keyword evidence="2" id="KW-0808">Transferase</keyword>
<evidence type="ECO:0000313" key="4">
    <source>
        <dbReference type="Proteomes" id="UP001057522"/>
    </source>
</evidence>
<proteinExistence type="predicted"/>
<dbReference type="RefSeq" id="WP_250603304.1">
    <property type="nucleotide sequence ID" value="NZ_JAMOKX010000001.1"/>
</dbReference>
<evidence type="ECO:0000256" key="1">
    <source>
        <dbReference type="ARBA" id="ARBA00022676"/>
    </source>
</evidence>
<dbReference type="InterPro" id="IPR002201">
    <property type="entry name" value="Glyco_trans_9"/>
</dbReference>
<name>A0ABT0TU33_9HELI</name>
<protein>
    <submittedName>
        <fullName evidence="3">Glycosyltransferase family 9 protein</fullName>
    </submittedName>
</protein>
<dbReference type="Pfam" id="PF01075">
    <property type="entry name" value="Glyco_transf_9"/>
    <property type="match status" value="1"/>
</dbReference>
<dbReference type="Proteomes" id="UP001057522">
    <property type="component" value="Unassembled WGS sequence"/>
</dbReference>
<accession>A0ABT0TU33</accession>
<keyword evidence="1" id="KW-0328">Glycosyltransferase</keyword>
<evidence type="ECO:0000256" key="2">
    <source>
        <dbReference type="ARBA" id="ARBA00022679"/>
    </source>
</evidence>
<dbReference type="Gene3D" id="3.40.50.2000">
    <property type="entry name" value="Glycogen Phosphorylase B"/>
    <property type="match status" value="2"/>
</dbReference>
<reference evidence="3" key="1">
    <citation type="submission" date="2022-06" db="EMBL/GenBank/DDBJ databases">
        <title>Helicobacter colisuis sp. nov.</title>
        <authorList>
            <person name="Papic B."/>
            <person name="Gruntar I."/>
        </authorList>
    </citation>
    <scope>NUCLEOTIDE SEQUENCE</scope>
    <source>
        <strain evidence="3">11154-15</strain>
    </source>
</reference>